<accession>A0A6L2LU90</accession>
<name>A0A6L2LU90_TANCI</name>
<dbReference type="EMBL" id="BKCJ010005093">
    <property type="protein sequence ID" value="GEU64870.1"/>
    <property type="molecule type" value="Genomic_DNA"/>
</dbReference>
<organism evidence="1">
    <name type="scientific">Tanacetum cinerariifolium</name>
    <name type="common">Dalmatian daisy</name>
    <name type="synonym">Chrysanthemum cinerariifolium</name>
    <dbReference type="NCBI Taxonomy" id="118510"/>
    <lineage>
        <taxon>Eukaryota</taxon>
        <taxon>Viridiplantae</taxon>
        <taxon>Streptophyta</taxon>
        <taxon>Embryophyta</taxon>
        <taxon>Tracheophyta</taxon>
        <taxon>Spermatophyta</taxon>
        <taxon>Magnoliopsida</taxon>
        <taxon>eudicotyledons</taxon>
        <taxon>Gunneridae</taxon>
        <taxon>Pentapetalae</taxon>
        <taxon>asterids</taxon>
        <taxon>campanulids</taxon>
        <taxon>Asterales</taxon>
        <taxon>Asteraceae</taxon>
        <taxon>Asteroideae</taxon>
        <taxon>Anthemideae</taxon>
        <taxon>Anthemidinae</taxon>
        <taxon>Tanacetum</taxon>
    </lineage>
</organism>
<proteinExistence type="predicted"/>
<gene>
    <name evidence="1" type="ORF">Tci_036848</name>
</gene>
<reference evidence="1" key="1">
    <citation type="journal article" date="2019" name="Sci. Rep.">
        <title>Draft genome of Tanacetum cinerariifolium, the natural source of mosquito coil.</title>
        <authorList>
            <person name="Yamashiro T."/>
            <person name="Shiraishi A."/>
            <person name="Satake H."/>
            <person name="Nakayama K."/>
        </authorList>
    </citation>
    <scope>NUCLEOTIDE SEQUENCE</scope>
</reference>
<protein>
    <submittedName>
        <fullName evidence="1">Uncharacterized protein</fullName>
    </submittedName>
</protein>
<comment type="caution">
    <text evidence="1">The sequence shown here is derived from an EMBL/GenBank/DDBJ whole genome shotgun (WGS) entry which is preliminary data.</text>
</comment>
<evidence type="ECO:0000313" key="1">
    <source>
        <dbReference type="EMBL" id="GEU64870.1"/>
    </source>
</evidence>
<dbReference type="AlphaFoldDB" id="A0A6L2LU90"/>
<sequence>MTTIDDTFFICLCCEGSTVDATVLPSPSELHVHTTSRIFECFRNVDVNYFTSNIVVYTDMMQDAVTQELFGSRPGLHSGSTPHGDISHTFVCQSAFPTLNHAYLYLDSNGCVIRPEVISFSNRTEETRRQHHLPAEYLSDHAQIAQHEMLARIHTLYQLPDLKKLRSVGT</sequence>